<dbReference type="InterPro" id="IPR016181">
    <property type="entry name" value="Acyl_CoA_acyltransferase"/>
</dbReference>
<evidence type="ECO:0000313" key="3">
    <source>
        <dbReference type="Proteomes" id="UP000606974"/>
    </source>
</evidence>
<dbReference type="Proteomes" id="UP000606974">
    <property type="component" value="Unassembled WGS sequence"/>
</dbReference>
<dbReference type="Gene3D" id="3.40.630.30">
    <property type="match status" value="1"/>
</dbReference>
<dbReference type="SUPFAM" id="SSF55729">
    <property type="entry name" value="Acyl-CoA N-acyltransferases (Nat)"/>
    <property type="match status" value="1"/>
</dbReference>
<dbReference type="Pfam" id="PF13302">
    <property type="entry name" value="Acetyltransf_3"/>
    <property type="match status" value="1"/>
</dbReference>
<organism evidence="2 3">
    <name type="scientific">Endocarpon pusillum</name>
    <dbReference type="NCBI Taxonomy" id="364733"/>
    <lineage>
        <taxon>Eukaryota</taxon>
        <taxon>Fungi</taxon>
        <taxon>Dikarya</taxon>
        <taxon>Ascomycota</taxon>
        <taxon>Pezizomycotina</taxon>
        <taxon>Eurotiomycetes</taxon>
        <taxon>Chaetothyriomycetidae</taxon>
        <taxon>Verrucariales</taxon>
        <taxon>Verrucariaceae</taxon>
        <taxon>Endocarpon</taxon>
    </lineage>
</organism>
<gene>
    <name evidence="2" type="ORF">GJ744_005276</name>
</gene>
<proteinExistence type="predicted"/>
<comment type="caution">
    <text evidence="2">The sequence shown here is derived from an EMBL/GenBank/DDBJ whole genome shotgun (WGS) entry which is preliminary data.</text>
</comment>
<dbReference type="EMBL" id="JAACFV010000229">
    <property type="protein sequence ID" value="KAF7502663.1"/>
    <property type="molecule type" value="Genomic_DNA"/>
</dbReference>
<dbReference type="OrthoDB" id="630895at2759"/>
<keyword evidence="3" id="KW-1185">Reference proteome</keyword>
<dbReference type="CDD" id="cd04301">
    <property type="entry name" value="NAT_SF"/>
    <property type="match status" value="1"/>
</dbReference>
<name>A0A8H7DZM9_9EURO</name>
<dbReference type="GO" id="GO:0016747">
    <property type="term" value="F:acyltransferase activity, transferring groups other than amino-acyl groups"/>
    <property type="evidence" value="ECO:0007669"/>
    <property type="project" value="InterPro"/>
</dbReference>
<dbReference type="PROSITE" id="PS51186">
    <property type="entry name" value="GNAT"/>
    <property type="match status" value="1"/>
</dbReference>
<dbReference type="PANTHER" id="PTHR43792:SF1">
    <property type="entry name" value="N-ACETYLTRANSFERASE DOMAIN-CONTAINING PROTEIN"/>
    <property type="match status" value="1"/>
</dbReference>
<accession>A0A8H7DZM9</accession>
<reference evidence="2" key="1">
    <citation type="submission" date="2020-02" db="EMBL/GenBank/DDBJ databases">
        <authorList>
            <person name="Palmer J.M."/>
        </authorList>
    </citation>
    <scope>NUCLEOTIDE SEQUENCE</scope>
    <source>
        <strain evidence="2">EPUS1.4</strain>
        <tissue evidence="2">Thallus</tissue>
    </source>
</reference>
<dbReference type="AlphaFoldDB" id="A0A8H7DZM9"/>
<evidence type="ECO:0000313" key="2">
    <source>
        <dbReference type="EMBL" id="KAF7502663.1"/>
    </source>
</evidence>
<feature type="domain" description="N-acetyltransferase" evidence="1">
    <location>
        <begin position="63"/>
        <end position="208"/>
    </location>
</feature>
<evidence type="ECO:0000259" key="1">
    <source>
        <dbReference type="PROSITE" id="PS51186"/>
    </source>
</evidence>
<protein>
    <recommendedName>
        <fullName evidence="1">N-acetyltransferase domain-containing protein</fullName>
    </recommendedName>
</protein>
<dbReference type="InterPro" id="IPR000182">
    <property type="entry name" value="GNAT_dom"/>
</dbReference>
<dbReference type="PANTHER" id="PTHR43792">
    <property type="entry name" value="GNAT FAMILY, PUTATIVE (AFU_ORTHOLOGUE AFUA_3G00765)-RELATED-RELATED"/>
    <property type="match status" value="1"/>
</dbReference>
<sequence length="226" mass="25223">MSAYVHPLPDGTVTIQTPRLLLRAAQASDAEALHLCFVDPEVMRYWSSLPHKSLEETNEWLAKMINSKKTNGITDFVITLRDSTPSYTSISQPRHVQIETDPIELSKTNVSPVIGKIGIYAPLDASKSGEIGFLLNRSYQGRGFGSEALTTVLHYLFEQKGAETITTDVDPRNGACISLLKKHGFVLTGIAKESYRIGEEWVDSEYRTLTRTGWGTMKAEKERECK</sequence>
<dbReference type="InterPro" id="IPR051531">
    <property type="entry name" value="N-acetyltransferase"/>
</dbReference>